<dbReference type="CDD" id="cd03801">
    <property type="entry name" value="GT4_PimA-like"/>
    <property type="match status" value="1"/>
</dbReference>
<dbReference type="PANTHER" id="PTHR46401:SF2">
    <property type="entry name" value="GLYCOSYLTRANSFERASE WBBK-RELATED"/>
    <property type="match status" value="1"/>
</dbReference>
<sequence length="393" mass="44578">MANVKKNKILFLPAWYPNRTNLSVGSFIRSHAEAINCSVAVDVLHVCGDEKLAQLYHFEKSNVNGIDTYILYFKKPVSKHPIVQFFKACLYVFGQFYGYYQYRKINRRPIFFHVHVLTRAAILPFSLKLFGVNIAYFITEHWSRYLPQDNSYRGFFRKMITKLVVRQSKGITSVSENLKFYMKHHGLNHRNFKVISNVSQDLFFKEKIGQYSTKNHFVHVSNFAANCKNVTGILEAFKLLHNEGLSFSLTMVGDGDEFELAKERAIALGLNEVLFTGFLYGEIVVDRIVEAEALILFSNYETQSVVVTESLSLGVPVVATKVGGVPEMVDESNGILVAPNDVQALAKAIKQIITGEVKFDSELIRSQAAEKFKSDVIAEKFIEFYQDGGIGKF</sequence>
<dbReference type="Pfam" id="PF00534">
    <property type="entry name" value="Glycos_transf_1"/>
    <property type="match status" value="1"/>
</dbReference>
<keyword evidence="4" id="KW-1185">Reference proteome</keyword>
<dbReference type="SUPFAM" id="SSF53756">
    <property type="entry name" value="UDP-Glycosyltransferase/glycogen phosphorylase"/>
    <property type="match status" value="1"/>
</dbReference>
<dbReference type="GO" id="GO:0016757">
    <property type="term" value="F:glycosyltransferase activity"/>
    <property type="evidence" value="ECO:0007669"/>
    <property type="project" value="UniProtKB-KW"/>
</dbReference>
<gene>
    <name evidence="3" type="ORF">E5L68_012835</name>
</gene>
<accession>A0ABW9JIQ0</accession>
<dbReference type="InterPro" id="IPR001296">
    <property type="entry name" value="Glyco_trans_1"/>
</dbReference>
<evidence type="ECO:0000313" key="4">
    <source>
        <dbReference type="Proteomes" id="UP001517367"/>
    </source>
</evidence>
<dbReference type="RefSeq" id="WP_138728341.1">
    <property type="nucleotide sequence ID" value="NZ_SRMP02000023.1"/>
</dbReference>
<dbReference type="EMBL" id="SRMP02000023">
    <property type="protein sequence ID" value="MFN0292284.1"/>
    <property type="molecule type" value="Genomic_DNA"/>
</dbReference>
<dbReference type="EC" id="2.4.-.-" evidence="3"/>
<dbReference type="Gene3D" id="3.40.50.2000">
    <property type="entry name" value="Glycogen Phosphorylase B"/>
    <property type="match status" value="2"/>
</dbReference>
<feature type="domain" description="Glycosyl transferase family 1" evidence="2">
    <location>
        <begin position="204"/>
        <end position="362"/>
    </location>
</feature>
<reference evidence="3 4" key="1">
    <citation type="submission" date="2024-12" db="EMBL/GenBank/DDBJ databases">
        <authorList>
            <person name="Hu S."/>
        </authorList>
    </citation>
    <scope>NUCLEOTIDE SEQUENCE [LARGE SCALE GENOMIC DNA]</scope>
    <source>
        <strain evidence="3 4">P-25</strain>
    </source>
</reference>
<evidence type="ECO:0000313" key="3">
    <source>
        <dbReference type="EMBL" id="MFN0292284.1"/>
    </source>
</evidence>
<comment type="caution">
    <text evidence="3">The sequence shown here is derived from an EMBL/GenBank/DDBJ whole genome shotgun (WGS) entry which is preliminary data.</text>
</comment>
<organism evidence="3 4">
    <name type="scientific">Pedobacter helvus</name>
    <dbReference type="NCBI Taxonomy" id="2563444"/>
    <lineage>
        <taxon>Bacteria</taxon>
        <taxon>Pseudomonadati</taxon>
        <taxon>Bacteroidota</taxon>
        <taxon>Sphingobacteriia</taxon>
        <taxon>Sphingobacteriales</taxon>
        <taxon>Sphingobacteriaceae</taxon>
        <taxon>Pedobacter</taxon>
    </lineage>
</organism>
<proteinExistence type="predicted"/>
<dbReference type="PANTHER" id="PTHR46401">
    <property type="entry name" value="GLYCOSYLTRANSFERASE WBBK-RELATED"/>
    <property type="match status" value="1"/>
</dbReference>
<name>A0ABW9JIQ0_9SPHI</name>
<dbReference type="Proteomes" id="UP001517367">
    <property type="component" value="Unassembled WGS sequence"/>
</dbReference>
<keyword evidence="3" id="KW-0328">Glycosyltransferase</keyword>
<protein>
    <submittedName>
        <fullName evidence="3">Glycosyltransferase family 4 protein</fullName>
        <ecNumber evidence="3">2.4.-.-</ecNumber>
    </submittedName>
</protein>
<evidence type="ECO:0000259" key="2">
    <source>
        <dbReference type="Pfam" id="PF00534"/>
    </source>
</evidence>
<keyword evidence="1 3" id="KW-0808">Transferase</keyword>
<evidence type="ECO:0000256" key="1">
    <source>
        <dbReference type="ARBA" id="ARBA00022679"/>
    </source>
</evidence>